<feature type="transmembrane region" description="Helical" evidence="10">
    <location>
        <begin position="167"/>
        <end position="187"/>
    </location>
</feature>
<evidence type="ECO:0000256" key="5">
    <source>
        <dbReference type="ARBA" id="ARBA00022692"/>
    </source>
</evidence>
<dbReference type="Proteomes" id="UP000825729">
    <property type="component" value="Unassembled WGS sequence"/>
</dbReference>
<gene>
    <name evidence="12" type="ORF">H6P81_009838</name>
</gene>
<dbReference type="GO" id="GO:0046943">
    <property type="term" value="F:carboxylic acid transmembrane transporter activity"/>
    <property type="evidence" value="ECO:0007669"/>
    <property type="project" value="UniProtKB-ARBA"/>
</dbReference>
<keyword evidence="2" id="KW-0813">Transport</keyword>
<reference evidence="12 13" key="1">
    <citation type="submission" date="2021-07" db="EMBL/GenBank/DDBJ databases">
        <title>The Aristolochia fimbriata genome: insights into angiosperm evolution, floral development and chemical biosynthesis.</title>
        <authorList>
            <person name="Jiao Y."/>
        </authorList>
    </citation>
    <scope>NUCLEOTIDE SEQUENCE [LARGE SCALE GENOMIC DNA]</scope>
    <source>
        <strain evidence="12">IBCAS-2021</strain>
        <tissue evidence="12">Leaf</tissue>
    </source>
</reference>
<evidence type="ECO:0000256" key="8">
    <source>
        <dbReference type="ARBA" id="ARBA00023136"/>
    </source>
</evidence>
<feature type="transmembrane region" description="Helical" evidence="10">
    <location>
        <begin position="132"/>
        <end position="155"/>
    </location>
</feature>
<evidence type="ECO:0000256" key="2">
    <source>
        <dbReference type="ARBA" id="ARBA00022448"/>
    </source>
</evidence>
<evidence type="ECO:0000256" key="7">
    <source>
        <dbReference type="ARBA" id="ARBA00022989"/>
    </source>
</evidence>
<protein>
    <recommendedName>
        <fullName evidence="11">Sugar phosphate transporter domain-containing protein</fullName>
    </recommendedName>
</protein>
<evidence type="ECO:0000259" key="11">
    <source>
        <dbReference type="Pfam" id="PF03151"/>
    </source>
</evidence>
<feature type="transmembrane region" description="Helical" evidence="10">
    <location>
        <begin position="283"/>
        <end position="304"/>
    </location>
</feature>
<dbReference type="Pfam" id="PF03151">
    <property type="entry name" value="TPT"/>
    <property type="match status" value="1"/>
</dbReference>
<keyword evidence="13" id="KW-1185">Reference proteome</keyword>
<feature type="transmembrane region" description="Helical" evidence="10">
    <location>
        <begin position="208"/>
        <end position="234"/>
    </location>
</feature>
<dbReference type="AlphaFoldDB" id="A0AAV7EM06"/>
<feature type="domain" description="Sugar phosphate transporter" evidence="11">
    <location>
        <begin position="107"/>
        <end position="396"/>
    </location>
</feature>
<comment type="caution">
    <text evidence="12">The sequence shown here is derived from an EMBL/GenBank/DDBJ whole genome shotgun (WGS) entry which is preliminary data.</text>
</comment>
<keyword evidence="5 10" id="KW-0812">Transmembrane</keyword>
<evidence type="ECO:0000313" key="12">
    <source>
        <dbReference type="EMBL" id="KAG9449873.1"/>
    </source>
</evidence>
<dbReference type="SUPFAM" id="SSF103481">
    <property type="entry name" value="Multidrug resistance efflux transporter EmrE"/>
    <property type="match status" value="2"/>
</dbReference>
<name>A0AAV7EM06_ARIFI</name>
<feature type="transmembrane region" description="Helical" evidence="10">
    <location>
        <begin position="380"/>
        <end position="398"/>
    </location>
</feature>
<dbReference type="GO" id="GO:0031969">
    <property type="term" value="C:chloroplast membrane"/>
    <property type="evidence" value="ECO:0007669"/>
    <property type="project" value="UniProtKB-SubCell"/>
</dbReference>
<evidence type="ECO:0000313" key="13">
    <source>
        <dbReference type="Proteomes" id="UP000825729"/>
    </source>
</evidence>
<keyword evidence="6" id="KW-0809">Transit peptide</keyword>
<dbReference type="InterPro" id="IPR037185">
    <property type="entry name" value="EmrE-like"/>
</dbReference>
<keyword evidence="3" id="KW-0150">Chloroplast</keyword>
<evidence type="ECO:0000256" key="9">
    <source>
        <dbReference type="SAM" id="MobiDB-lite"/>
    </source>
</evidence>
<feature type="transmembrane region" description="Helical" evidence="10">
    <location>
        <begin position="108"/>
        <end position="125"/>
    </location>
</feature>
<evidence type="ECO:0000256" key="4">
    <source>
        <dbReference type="ARBA" id="ARBA00022640"/>
    </source>
</evidence>
<keyword evidence="4" id="KW-0934">Plastid</keyword>
<dbReference type="EMBL" id="JAINDJ010000004">
    <property type="protein sequence ID" value="KAG9449873.1"/>
    <property type="molecule type" value="Genomic_DNA"/>
</dbReference>
<accession>A0AAV7EM06</accession>
<evidence type="ECO:0000256" key="6">
    <source>
        <dbReference type="ARBA" id="ARBA00022946"/>
    </source>
</evidence>
<sequence>MQSSAFSLAPSKPLFRATAPSNRSAGPRFNPLSLSPPKSFGLSPIHGLSATSSPRSSFAPTSRLRSWISSPPVDPEPTESDFSVKAASVPESADESAKSSSLKRTLELGLLFGLWYLFNIYFNIYNKQVLKVFPFPITITTFQFVVGTVLVLFMWSANLYKKPKLTSAQLMAIAPLALVHTLGNLFTNMSLGKVAVSFTHTIKAMEPFFSVVLSAMFLGEFPTIWVVGSLLPIVGGVALASLTEASFNWAGFWSAMASNVTNQSRNVLSKKLMIKKEESLDNINLFSIITIMSLLMLAPVTLFVEGFKVTPSYLQSAGLNVNQIYVRSLLAGLCFHAYQQVSYMILARVSPVTHSVGNCVKRVVVIVTSVLFFRTPVSPINSLGTGIALAGVFLYSRVKRIKPKAA</sequence>
<dbReference type="PANTHER" id="PTHR11132">
    <property type="entry name" value="SOLUTE CARRIER FAMILY 35"/>
    <property type="match status" value="1"/>
</dbReference>
<evidence type="ECO:0000256" key="1">
    <source>
        <dbReference type="ARBA" id="ARBA00004508"/>
    </source>
</evidence>
<keyword evidence="8 10" id="KW-0472">Membrane</keyword>
<evidence type="ECO:0000256" key="10">
    <source>
        <dbReference type="SAM" id="Phobius"/>
    </source>
</evidence>
<dbReference type="GO" id="GO:0015605">
    <property type="term" value="F:organophosphate ester transmembrane transporter activity"/>
    <property type="evidence" value="ECO:0007669"/>
    <property type="project" value="UniProtKB-ARBA"/>
</dbReference>
<dbReference type="InterPro" id="IPR004696">
    <property type="entry name" value="Tpt_PEP_transl"/>
</dbReference>
<dbReference type="GO" id="GO:0015718">
    <property type="term" value="P:monocarboxylic acid transport"/>
    <property type="evidence" value="ECO:0007669"/>
    <property type="project" value="UniProtKB-ARBA"/>
</dbReference>
<organism evidence="12 13">
    <name type="scientific">Aristolochia fimbriata</name>
    <name type="common">White veined hardy Dutchman's pipe vine</name>
    <dbReference type="NCBI Taxonomy" id="158543"/>
    <lineage>
        <taxon>Eukaryota</taxon>
        <taxon>Viridiplantae</taxon>
        <taxon>Streptophyta</taxon>
        <taxon>Embryophyta</taxon>
        <taxon>Tracheophyta</taxon>
        <taxon>Spermatophyta</taxon>
        <taxon>Magnoliopsida</taxon>
        <taxon>Magnoliidae</taxon>
        <taxon>Piperales</taxon>
        <taxon>Aristolochiaceae</taxon>
        <taxon>Aristolochia</taxon>
    </lineage>
</organism>
<keyword evidence="7 10" id="KW-1133">Transmembrane helix</keyword>
<dbReference type="NCBIfam" id="TIGR00817">
    <property type="entry name" value="tpt"/>
    <property type="match status" value="1"/>
</dbReference>
<feature type="region of interest" description="Disordered" evidence="9">
    <location>
        <begin position="1"/>
        <end position="35"/>
    </location>
</feature>
<dbReference type="InterPro" id="IPR004853">
    <property type="entry name" value="Sugar_P_trans_dom"/>
</dbReference>
<proteinExistence type="predicted"/>
<evidence type="ECO:0000256" key="3">
    <source>
        <dbReference type="ARBA" id="ARBA00022528"/>
    </source>
</evidence>
<dbReference type="InterPro" id="IPR050186">
    <property type="entry name" value="TPT_transporter"/>
</dbReference>
<comment type="subcellular location">
    <subcellularLocation>
        <location evidence="1">Plastid</location>
        <location evidence="1">Chloroplast membrane</location>
        <topology evidence="1">Multi-pass membrane protein</topology>
    </subcellularLocation>
</comment>